<accession>A0AAV8XQF8</accession>
<dbReference type="Pfam" id="PF04218">
    <property type="entry name" value="CENP-B_N"/>
    <property type="match status" value="1"/>
</dbReference>
<gene>
    <name evidence="6" type="ORF">NQ314_010577</name>
</gene>
<name>A0AAV8XQF8_9CUCU</name>
<dbReference type="GO" id="GO:0005634">
    <property type="term" value="C:nucleus"/>
    <property type="evidence" value="ECO:0007669"/>
    <property type="project" value="UniProtKB-SubCell"/>
</dbReference>
<dbReference type="InterPro" id="IPR009057">
    <property type="entry name" value="Homeodomain-like_sf"/>
</dbReference>
<dbReference type="AlphaFoldDB" id="A0AAV8XQF8"/>
<dbReference type="PROSITE" id="PS51253">
    <property type="entry name" value="HTH_CENPB"/>
    <property type="match status" value="1"/>
</dbReference>
<dbReference type="PANTHER" id="PTHR19303">
    <property type="entry name" value="TRANSPOSON"/>
    <property type="match status" value="1"/>
</dbReference>
<sequence>MAPHKRAHNTLSLKEKSTINDELKKGITGKALAFKYGVGTSTISDIKKNADKIKGFVVQCVSGSGKRKTLRKAEYPRMESELHSWFVNLRNRHVPISSELLAAKAKQLYVQCYGNDKFNASRGWVINVRKRYGIRQLKVCGEKLSIDKAAVQPYIDKLDEIIRDLSLKPSQIYNADESGLFWKLLPEKTLVTSKEKTAPGRKTSKERRPDSFSSEEIEEVTVMLQDVGRAAGVGDNAEINTGEVVDWIDGDAKLLKIENLEALDYDKNNYEYDSGDDVEVLETDTPIMVKHEDAIKSFNISLQWAVENDVPLSDIMMLQKLKEMAFEKHQHKIHQAKITNFFKPILLTAWK</sequence>
<dbReference type="GO" id="GO:0003677">
    <property type="term" value="F:DNA binding"/>
    <property type="evidence" value="ECO:0007669"/>
    <property type="project" value="UniProtKB-KW"/>
</dbReference>
<evidence type="ECO:0000313" key="7">
    <source>
        <dbReference type="Proteomes" id="UP001162156"/>
    </source>
</evidence>
<dbReference type="SMART" id="SM00674">
    <property type="entry name" value="CENPB"/>
    <property type="match status" value="1"/>
</dbReference>
<dbReference type="PANTHER" id="PTHR19303:SF16">
    <property type="entry name" value="JERKY PROTEIN HOMOLOG-LIKE"/>
    <property type="match status" value="1"/>
</dbReference>
<dbReference type="InterPro" id="IPR007889">
    <property type="entry name" value="HTH_Psq"/>
</dbReference>
<dbReference type="InterPro" id="IPR006600">
    <property type="entry name" value="HTH_CenpB_DNA-bd_dom"/>
</dbReference>
<feature type="domain" description="HTH CENPB-type" evidence="5">
    <location>
        <begin position="66"/>
        <end position="138"/>
    </location>
</feature>
<comment type="caution">
    <text evidence="6">The sequence shown here is derived from an EMBL/GenBank/DDBJ whole genome shotgun (WGS) entry which is preliminary data.</text>
</comment>
<dbReference type="Gene3D" id="1.10.10.60">
    <property type="entry name" value="Homeodomain-like"/>
    <property type="match status" value="2"/>
</dbReference>
<comment type="subcellular location">
    <subcellularLocation>
        <location evidence="1">Nucleus</location>
    </subcellularLocation>
</comment>
<dbReference type="InterPro" id="IPR050863">
    <property type="entry name" value="CenT-Element_Derived"/>
</dbReference>
<evidence type="ECO:0000256" key="3">
    <source>
        <dbReference type="ARBA" id="ARBA00023242"/>
    </source>
</evidence>
<organism evidence="6 7">
    <name type="scientific">Rhamnusium bicolor</name>
    <dbReference type="NCBI Taxonomy" id="1586634"/>
    <lineage>
        <taxon>Eukaryota</taxon>
        <taxon>Metazoa</taxon>
        <taxon>Ecdysozoa</taxon>
        <taxon>Arthropoda</taxon>
        <taxon>Hexapoda</taxon>
        <taxon>Insecta</taxon>
        <taxon>Pterygota</taxon>
        <taxon>Neoptera</taxon>
        <taxon>Endopterygota</taxon>
        <taxon>Coleoptera</taxon>
        <taxon>Polyphaga</taxon>
        <taxon>Cucujiformia</taxon>
        <taxon>Chrysomeloidea</taxon>
        <taxon>Cerambycidae</taxon>
        <taxon>Lepturinae</taxon>
        <taxon>Rhagiini</taxon>
        <taxon>Rhamnusium</taxon>
    </lineage>
</organism>
<proteinExistence type="predicted"/>
<reference evidence="6" key="1">
    <citation type="journal article" date="2023" name="Insect Mol. Biol.">
        <title>Genome sequencing provides insights into the evolution of gene families encoding plant cell wall-degrading enzymes in longhorned beetles.</title>
        <authorList>
            <person name="Shin N.R."/>
            <person name="Okamura Y."/>
            <person name="Kirsch R."/>
            <person name="Pauchet Y."/>
        </authorList>
    </citation>
    <scope>NUCLEOTIDE SEQUENCE</scope>
    <source>
        <strain evidence="6">RBIC_L_NR</strain>
    </source>
</reference>
<keyword evidence="2" id="KW-0238">DNA-binding</keyword>
<dbReference type="EMBL" id="JANEYF010002946">
    <property type="protein sequence ID" value="KAJ8940819.1"/>
    <property type="molecule type" value="Genomic_DNA"/>
</dbReference>
<dbReference type="Proteomes" id="UP001162156">
    <property type="component" value="Unassembled WGS sequence"/>
</dbReference>
<evidence type="ECO:0000256" key="4">
    <source>
        <dbReference type="SAM" id="MobiDB-lite"/>
    </source>
</evidence>
<evidence type="ECO:0000259" key="5">
    <source>
        <dbReference type="PROSITE" id="PS51253"/>
    </source>
</evidence>
<feature type="region of interest" description="Disordered" evidence="4">
    <location>
        <begin position="193"/>
        <end position="215"/>
    </location>
</feature>
<evidence type="ECO:0000313" key="6">
    <source>
        <dbReference type="EMBL" id="KAJ8940819.1"/>
    </source>
</evidence>
<dbReference type="Pfam" id="PF03221">
    <property type="entry name" value="HTH_Tnp_Tc5"/>
    <property type="match status" value="1"/>
</dbReference>
<dbReference type="SUPFAM" id="SSF46689">
    <property type="entry name" value="Homeodomain-like"/>
    <property type="match status" value="2"/>
</dbReference>
<keyword evidence="3" id="KW-0539">Nucleus</keyword>
<evidence type="ECO:0000256" key="2">
    <source>
        <dbReference type="ARBA" id="ARBA00023125"/>
    </source>
</evidence>
<keyword evidence="7" id="KW-1185">Reference proteome</keyword>
<evidence type="ECO:0000256" key="1">
    <source>
        <dbReference type="ARBA" id="ARBA00004123"/>
    </source>
</evidence>
<protein>
    <recommendedName>
        <fullName evidence="5">HTH CENPB-type domain-containing protein</fullName>
    </recommendedName>
</protein>